<dbReference type="PANTHER" id="PTHR46558">
    <property type="entry name" value="TRACRIPTIONAL REGULATORY PROTEIN-RELATED-RELATED"/>
    <property type="match status" value="1"/>
</dbReference>
<dbReference type="PROSITE" id="PS50943">
    <property type="entry name" value="HTH_CROC1"/>
    <property type="match status" value="1"/>
</dbReference>
<reference evidence="4" key="3">
    <citation type="submission" date="2018-04" db="EMBL/GenBank/DDBJ databases">
        <authorList>
            <person name="Go L.Y."/>
            <person name="Mitchell J.A."/>
        </authorList>
    </citation>
    <scope>NUCLEOTIDE SEQUENCE</scope>
    <source>
        <strain evidence="4">BSAS1 3</strain>
    </source>
</reference>
<evidence type="ECO:0000313" key="5">
    <source>
        <dbReference type="Proteomes" id="UP000243591"/>
    </source>
</evidence>
<evidence type="ECO:0000259" key="2">
    <source>
        <dbReference type="PROSITE" id="PS50943"/>
    </source>
</evidence>
<dbReference type="EMBL" id="OUNC01000001">
    <property type="protein sequence ID" value="SPP25507.1"/>
    <property type="molecule type" value="Genomic_DNA"/>
</dbReference>
<dbReference type="AlphaFoldDB" id="A0A1D2KSM2"/>
<reference evidence="3 5" key="1">
    <citation type="submission" date="2017-09" db="EMBL/GenBank/DDBJ databases">
        <title>Complete Genome Sequences of Two Strains of the Meat Spoilage Bacterium Brochothrix thermosphacta Isolated from Ground Chicken.</title>
        <authorList>
            <person name="Paoli G.C."/>
            <person name="Wijey C."/>
            <person name="Chen C.-Y."/>
            <person name="Nguyen L."/>
            <person name="Yan X."/>
            <person name="Irwin P.L."/>
        </authorList>
    </citation>
    <scope>NUCLEOTIDE SEQUENCE [LARGE SCALE GENOMIC DNA]</scope>
    <source>
        <strain evidence="3 5">BI</strain>
    </source>
</reference>
<proteinExistence type="predicted"/>
<reference evidence="6" key="2">
    <citation type="submission" date="2018-04" db="EMBL/GenBank/DDBJ databases">
        <authorList>
            <person name="Illikoud N."/>
        </authorList>
    </citation>
    <scope>NUCLEOTIDE SEQUENCE [LARGE SCALE GENOMIC DNA]</scope>
</reference>
<name>A0A1D2KSM2_BROTH</name>
<dbReference type="OrthoDB" id="5190137at2"/>
<dbReference type="EMBL" id="CP023483">
    <property type="protein sequence ID" value="ATF26317.1"/>
    <property type="molecule type" value="Genomic_DNA"/>
</dbReference>
<keyword evidence="5" id="KW-1185">Reference proteome</keyword>
<feature type="domain" description="HTH cro/C1-type" evidence="2">
    <location>
        <begin position="4"/>
        <end position="58"/>
    </location>
</feature>
<dbReference type="Proteomes" id="UP000243591">
    <property type="component" value="Chromosome"/>
</dbReference>
<evidence type="ECO:0000256" key="1">
    <source>
        <dbReference type="ARBA" id="ARBA00023125"/>
    </source>
</evidence>
<dbReference type="GO" id="GO:0003677">
    <property type="term" value="F:DNA binding"/>
    <property type="evidence" value="ECO:0007669"/>
    <property type="project" value="UniProtKB-KW"/>
</dbReference>
<gene>
    <name evidence="4" type="ORF">BTBSAS_10023</name>
    <name evidence="3" type="ORF">CNY62_07965</name>
</gene>
<keyword evidence="1" id="KW-0238">DNA-binding</keyword>
<dbReference type="InterPro" id="IPR010982">
    <property type="entry name" value="Lambda_DNA-bd_dom_sf"/>
</dbReference>
<dbReference type="SUPFAM" id="SSF47413">
    <property type="entry name" value="lambda repressor-like DNA-binding domains"/>
    <property type="match status" value="1"/>
</dbReference>
<protein>
    <submittedName>
        <fullName evidence="4">Putative HTH-type transcriptional regulator AnsR</fullName>
    </submittedName>
    <submittedName>
        <fullName evidence="3">XRE family transcriptional regulator</fullName>
    </submittedName>
</protein>
<dbReference type="SMART" id="SM00530">
    <property type="entry name" value="HTH_XRE"/>
    <property type="match status" value="1"/>
</dbReference>
<dbReference type="KEGG" id="bths:CNY62_07965"/>
<dbReference type="Gene3D" id="1.10.260.40">
    <property type="entry name" value="lambda repressor-like DNA-binding domains"/>
    <property type="match status" value="1"/>
</dbReference>
<dbReference type="GeneID" id="66536984"/>
<dbReference type="STRING" id="2756.BFR44_09340"/>
<sequence>MEILKSLRQTTKLRQVDIANALGIARTTYAMYETGQRTPDKDMLMKLASFFEVSVDYLIGYESTPIEMSHLAENDLLDWYRLLPEADPADLQKLKKIWDIIKED</sequence>
<dbReference type="RefSeq" id="WP_029091670.1">
    <property type="nucleotide sequence ID" value="NZ_CBCPHX010000002.1"/>
</dbReference>
<dbReference type="PANTHER" id="PTHR46558:SF14">
    <property type="entry name" value="HTH-TYPE TRANSCRIPTIONAL REGULATOR ANSR"/>
    <property type="match status" value="1"/>
</dbReference>
<organism evidence="3 5">
    <name type="scientific">Brochothrix thermosphacta</name>
    <name type="common">Microbacterium thermosphactum</name>
    <dbReference type="NCBI Taxonomy" id="2756"/>
    <lineage>
        <taxon>Bacteria</taxon>
        <taxon>Bacillati</taxon>
        <taxon>Bacillota</taxon>
        <taxon>Bacilli</taxon>
        <taxon>Bacillales</taxon>
        <taxon>Listeriaceae</taxon>
        <taxon>Brochothrix</taxon>
    </lineage>
</organism>
<dbReference type="Pfam" id="PF01381">
    <property type="entry name" value="HTH_3"/>
    <property type="match status" value="1"/>
</dbReference>
<dbReference type="CDD" id="cd00093">
    <property type="entry name" value="HTH_XRE"/>
    <property type="match status" value="1"/>
</dbReference>
<evidence type="ECO:0000313" key="3">
    <source>
        <dbReference type="EMBL" id="ATF26317.1"/>
    </source>
</evidence>
<dbReference type="InterPro" id="IPR001387">
    <property type="entry name" value="Cro/C1-type_HTH"/>
</dbReference>
<accession>A0A1D2KSM2</accession>
<dbReference type="Proteomes" id="UP000270190">
    <property type="component" value="Unassembled WGS sequence"/>
</dbReference>
<evidence type="ECO:0000313" key="6">
    <source>
        <dbReference type="Proteomes" id="UP000270190"/>
    </source>
</evidence>
<evidence type="ECO:0000313" key="4">
    <source>
        <dbReference type="EMBL" id="SPP25507.1"/>
    </source>
</evidence>